<organism evidence="1">
    <name type="scientific">Salmonella thompson</name>
    <dbReference type="NCBI Taxonomy" id="600"/>
    <lineage>
        <taxon>Bacteria</taxon>
        <taxon>Pseudomonadati</taxon>
        <taxon>Pseudomonadota</taxon>
        <taxon>Gammaproteobacteria</taxon>
        <taxon>Enterobacterales</taxon>
        <taxon>Enterobacteriaceae</taxon>
        <taxon>Salmonella</taxon>
    </lineage>
</organism>
<dbReference type="EMBL" id="DAAWDW010000029">
    <property type="protein sequence ID" value="HAF7476753.1"/>
    <property type="molecule type" value="Genomic_DNA"/>
</dbReference>
<keyword evidence="1" id="KW-0808">Transferase</keyword>
<dbReference type="AlphaFoldDB" id="A0A752HXN6"/>
<accession>A0A752HXN6</accession>
<reference evidence="1" key="2">
    <citation type="submission" date="2018-07" db="EMBL/GenBank/DDBJ databases">
        <authorList>
            <consortium name="NCBI Pathogen Detection Project"/>
        </authorList>
    </citation>
    <scope>NUCLEOTIDE SEQUENCE</scope>
    <source>
        <strain evidence="1">12-5711</strain>
    </source>
</reference>
<reference evidence="1" key="1">
    <citation type="journal article" date="2018" name="Genome Biol.">
        <title>SKESA: strategic k-mer extension for scrupulous assemblies.</title>
        <authorList>
            <person name="Souvorov A."/>
            <person name="Agarwala R."/>
            <person name="Lipman D.J."/>
        </authorList>
    </citation>
    <scope>NUCLEOTIDE SEQUENCE</scope>
    <source>
        <strain evidence="1">12-5711</strain>
    </source>
</reference>
<sequence>MEEEKIKLLHYLLFSISKKGNGLREYWRHEIIRS</sequence>
<protein>
    <submittedName>
        <fullName evidence="1">Serine acetyltransferase</fullName>
    </submittedName>
</protein>
<gene>
    <name evidence="1" type="ORF">G9261_003568</name>
</gene>
<feature type="non-terminal residue" evidence="1">
    <location>
        <position position="34"/>
    </location>
</feature>
<comment type="caution">
    <text evidence="1">The sequence shown here is derived from an EMBL/GenBank/DDBJ whole genome shotgun (WGS) entry which is preliminary data.</text>
</comment>
<name>A0A752HXN6_SALTH</name>
<evidence type="ECO:0000313" key="1">
    <source>
        <dbReference type="EMBL" id="HAF7476753.1"/>
    </source>
</evidence>
<proteinExistence type="predicted"/>
<dbReference type="GO" id="GO:0016740">
    <property type="term" value="F:transferase activity"/>
    <property type="evidence" value="ECO:0007669"/>
    <property type="project" value="UniProtKB-KW"/>
</dbReference>